<proteinExistence type="predicted"/>
<sequence length="88" mass="9431">MPSATARRPLIASSWVRASTTARERRGCAATARARSTPTTTPAPQGFPSSRPVPQRRPSYGTSKTPKSPAAQEESPVQRPEALAARFL</sequence>
<organism evidence="2">
    <name type="scientific">Mycobacterium xenopi 4042</name>
    <dbReference type="NCBI Taxonomy" id="1299334"/>
    <lineage>
        <taxon>Bacteria</taxon>
        <taxon>Bacillati</taxon>
        <taxon>Actinomycetota</taxon>
        <taxon>Actinomycetes</taxon>
        <taxon>Mycobacteriales</taxon>
        <taxon>Mycobacteriaceae</taxon>
        <taxon>Mycobacterium</taxon>
    </lineage>
</organism>
<gene>
    <name evidence="2" type="ORF">I553_10521</name>
</gene>
<evidence type="ECO:0000256" key="1">
    <source>
        <dbReference type="SAM" id="MobiDB-lite"/>
    </source>
</evidence>
<name>X8DK01_MYCXE</name>
<feature type="compositionally biased region" description="Low complexity" evidence="1">
    <location>
        <begin position="29"/>
        <end position="59"/>
    </location>
</feature>
<reference evidence="2" key="1">
    <citation type="submission" date="2014-01" db="EMBL/GenBank/DDBJ databases">
        <authorList>
            <person name="Brown-Elliot B."/>
            <person name="Wallace R."/>
            <person name="Lenaerts A."/>
            <person name="Ordway D."/>
            <person name="DeGroote M.A."/>
            <person name="Parker T."/>
            <person name="Sizemore C."/>
            <person name="Tallon L.J."/>
            <person name="Sadzewicz L.K."/>
            <person name="Sengamalay N."/>
            <person name="Fraser C.M."/>
            <person name="Hine E."/>
            <person name="Shefchek K.A."/>
            <person name="Das S.P."/>
            <person name="Tettelin H."/>
        </authorList>
    </citation>
    <scope>NUCLEOTIDE SEQUENCE [LARGE SCALE GENOMIC DNA]</scope>
    <source>
        <strain evidence="2">4042</strain>
    </source>
</reference>
<dbReference type="PATRIC" id="fig|1299334.3.peg.1867"/>
<feature type="region of interest" description="Disordered" evidence="1">
    <location>
        <begin position="1"/>
        <end position="88"/>
    </location>
</feature>
<dbReference type="EMBL" id="JAOB01000016">
    <property type="protein sequence ID" value="EUA68346.1"/>
    <property type="molecule type" value="Genomic_DNA"/>
</dbReference>
<protein>
    <submittedName>
        <fullName evidence="2">Uncharacterized protein</fullName>
    </submittedName>
</protein>
<evidence type="ECO:0000313" key="2">
    <source>
        <dbReference type="EMBL" id="EUA68346.1"/>
    </source>
</evidence>
<comment type="caution">
    <text evidence="2">The sequence shown here is derived from an EMBL/GenBank/DDBJ whole genome shotgun (WGS) entry which is preliminary data.</text>
</comment>
<accession>X8DK01</accession>
<dbReference type="AlphaFoldDB" id="X8DK01"/>